<organism evidence="1 2">
    <name type="scientific">Ehrlichia ruminantium</name>
    <name type="common">heartwater rickettsia</name>
    <name type="synonym">Cowdria ruminantium</name>
    <dbReference type="NCBI Taxonomy" id="779"/>
    <lineage>
        <taxon>Bacteria</taxon>
        <taxon>Pseudomonadati</taxon>
        <taxon>Pseudomonadota</taxon>
        <taxon>Alphaproteobacteria</taxon>
        <taxon>Rickettsiales</taxon>
        <taxon>Anaplasmataceae</taxon>
        <taxon>Ehrlichia</taxon>
    </lineage>
</organism>
<feature type="non-terminal residue" evidence="1">
    <location>
        <position position="1"/>
    </location>
</feature>
<evidence type="ECO:0000313" key="1">
    <source>
        <dbReference type="EMBL" id="GAT78410.1"/>
    </source>
</evidence>
<comment type="caution">
    <text evidence="1">The sequence shown here is derived from an EMBL/GenBank/DDBJ whole genome shotgun (WGS) entry which is preliminary data.</text>
</comment>
<sequence>IIYFYQFIRISNLKEIKIEYIVLLLVY</sequence>
<reference evidence="2" key="1">
    <citation type="submission" date="2016-05" db="EMBL/GenBank/DDBJ databases">
        <title>Draft genome sequences of four strains of Ehrlichia ruminantium, a tick-borne pathogen of ruminants, isolated from Zimbabwe, The Gambia and Ghana.</title>
        <authorList>
            <person name="Nakao R."/>
            <person name="Jongejan F."/>
            <person name="Sugimoto C."/>
        </authorList>
    </citation>
    <scope>NUCLEOTIDE SEQUENCE [LARGE SCALE GENOMIC DNA]</scope>
    <source>
        <strain evidence="2">Pokoase 417</strain>
    </source>
</reference>
<protein>
    <submittedName>
        <fullName evidence="1">Uncharacterized protein</fullName>
    </submittedName>
</protein>
<proteinExistence type="predicted"/>
<dbReference type="Proteomes" id="UP000092731">
    <property type="component" value="Unassembled WGS sequence"/>
</dbReference>
<dbReference type="AlphaFoldDB" id="A0A170SW11"/>
<name>A0A170SW11_EHRRU</name>
<accession>A0A170SW11</accession>
<evidence type="ECO:0000313" key="2">
    <source>
        <dbReference type="Proteomes" id="UP000092731"/>
    </source>
</evidence>
<gene>
    <name evidence="1" type="ORF">EHRUM3_06320</name>
</gene>
<dbReference type="EMBL" id="BDDM01000202">
    <property type="protein sequence ID" value="GAT78410.1"/>
    <property type="molecule type" value="Genomic_DNA"/>
</dbReference>